<dbReference type="SUPFAM" id="SSF53850">
    <property type="entry name" value="Periplasmic binding protein-like II"/>
    <property type="match status" value="1"/>
</dbReference>
<dbReference type="FunFam" id="1.10.10.10:FF:000001">
    <property type="entry name" value="LysR family transcriptional regulator"/>
    <property type="match status" value="1"/>
</dbReference>
<evidence type="ECO:0000313" key="6">
    <source>
        <dbReference type="EMBL" id="XCJ16398.1"/>
    </source>
</evidence>
<dbReference type="PRINTS" id="PR00039">
    <property type="entry name" value="HTHLYSR"/>
</dbReference>
<dbReference type="CDD" id="cd08438">
    <property type="entry name" value="PBP2_CidR"/>
    <property type="match status" value="1"/>
</dbReference>
<dbReference type="Gene3D" id="1.10.10.10">
    <property type="entry name" value="Winged helix-like DNA-binding domain superfamily/Winged helix DNA-binding domain"/>
    <property type="match status" value="1"/>
</dbReference>
<organism evidence="6">
    <name type="scientific">Sporolactobacillus sp. Y61</name>
    <dbReference type="NCBI Taxonomy" id="3160863"/>
    <lineage>
        <taxon>Bacteria</taxon>
        <taxon>Bacillati</taxon>
        <taxon>Bacillota</taxon>
        <taxon>Bacilli</taxon>
        <taxon>Bacillales</taxon>
        <taxon>Sporolactobacillaceae</taxon>
        <taxon>Sporolactobacillus</taxon>
    </lineage>
</organism>
<evidence type="ECO:0000256" key="3">
    <source>
        <dbReference type="ARBA" id="ARBA00023125"/>
    </source>
</evidence>
<dbReference type="InterPro" id="IPR036390">
    <property type="entry name" value="WH_DNA-bd_sf"/>
</dbReference>
<sequence length="303" mass="34486">MIKTDIKHLHYFLEVAKRKSFTKAAHHLFVTQPTISKMIKDIEDELGMQLLDRSGKEIELTDAGKIVFEQSRKIVKSFDHLSDELGDLTHARVGKLTIGLPPMIGVYFFPAILGKFRNKYPGVDLHIVEYGAKKIADCVSEGILEVGVTVGPFDHRHLDSFAFYDDPICVVVNQSHWLSKKSNVTLNELKSESFILFPEDFALRTMITKACEHAGYQPKIVFESSQWDFMIKLVSEGFGIALLPLSIVKKAKDQSVISVPLNEKDLTWHLSMIWRRNHYLSFAARAWIEESAKALKLQKVIDK</sequence>
<comment type="similarity">
    <text evidence="1">Belongs to the LysR transcriptional regulatory family.</text>
</comment>
<proteinExistence type="inferred from homology"/>
<evidence type="ECO:0000259" key="5">
    <source>
        <dbReference type="PROSITE" id="PS50931"/>
    </source>
</evidence>
<evidence type="ECO:0000256" key="4">
    <source>
        <dbReference type="ARBA" id="ARBA00023163"/>
    </source>
</evidence>
<name>A0AAU8IEH1_9BACL</name>
<dbReference type="SUPFAM" id="SSF46785">
    <property type="entry name" value="Winged helix' DNA-binding domain"/>
    <property type="match status" value="1"/>
</dbReference>
<dbReference type="GO" id="GO:0003700">
    <property type="term" value="F:DNA-binding transcription factor activity"/>
    <property type="evidence" value="ECO:0007669"/>
    <property type="project" value="InterPro"/>
</dbReference>
<reference evidence="6" key="1">
    <citation type="submission" date="2024-06" db="EMBL/GenBank/DDBJ databases">
        <authorList>
            <person name="Fan A."/>
            <person name="Zhang F.Y."/>
            <person name="Zhang L."/>
        </authorList>
    </citation>
    <scope>NUCLEOTIDE SEQUENCE</scope>
    <source>
        <strain evidence="6">Y61</strain>
    </source>
</reference>
<dbReference type="Gene3D" id="3.40.190.290">
    <property type="match status" value="1"/>
</dbReference>
<evidence type="ECO:0000256" key="1">
    <source>
        <dbReference type="ARBA" id="ARBA00009437"/>
    </source>
</evidence>
<evidence type="ECO:0000256" key="2">
    <source>
        <dbReference type="ARBA" id="ARBA00023015"/>
    </source>
</evidence>
<feature type="domain" description="HTH lysR-type" evidence="5">
    <location>
        <begin position="4"/>
        <end position="61"/>
    </location>
</feature>
<dbReference type="Pfam" id="PF03466">
    <property type="entry name" value="LysR_substrate"/>
    <property type="match status" value="1"/>
</dbReference>
<dbReference type="EMBL" id="CP159510">
    <property type="protein sequence ID" value="XCJ16398.1"/>
    <property type="molecule type" value="Genomic_DNA"/>
</dbReference>
<dbReference type="RefSeq" id="WP_129930344.1">
    <property type="nucleotide sequence ID" value="NZ_CP159510.1"/>
</dbReference>
<dbReference type="PANTHER" id="PTHR30419">
    <property type="entry name" value="HTH-TYPE TRANSCRIPTIONAL REGULATOR YBHD"/>
    <property type="match status" value="1"/>
</dbReference>
<dbReference type="PROSITE" id="PS50931">
    <property type="entry name" value="HTH_LYSR"/>
    <property type="match status" value="1"/>
</dbReference>
<gene>
    <name evidence="6" type="ORF">ABNN70_12095</name>
</gene>
<dbReference type="InterPro" id="IPR005119">
    <property type="entry name" value="LysR_subst-bd"/>
</dbReference>
<keyword evidence="2" id="KW-0805">Transcription regulation</keyword>
<dbReference type="InterPro" id="IPR036388">
    <property type="entry name" value="WH-like_DNA-bd_sf"/>
</dbReference>
<dbReference type="InterPro" id="IPR050950">
    <property type="entry name" value="HTH-type_LysR_regulators"/>
</dbReference>
<dbReference type="GO" id="GO:0005829">
    <property type="term" value="C:cytosol"/>
    <property type="evidence" value="ECO:0007669"/>
    <property type="project" value="TreeGrafter"/>
</dbReference>
<protein>
    <submittedName>
        <fullName evidence="6">LysR family transcriptional regulator</fullName>
    </submittedName>
</protein>
<dbReference type="InterPro" id="IPR000847">
    <property type="entry name" value="LysR_HTH_N"/>
</dbReference>
<dbReference type="PANTHER" id="PTHR30419:SF8">
    <property type="entry name" value="NITROGEN ASSIMILATION TRANSCRIPTIONAL ACTIVATOR-RELATED"/>
    <property type="match status" value="1"/>
</dbReference>
<dbReference type="GO" id="GO:0003677">
    <property type="term" value="F:DNA binding"/>
    <property type="evidence" value="ECO:0007669"/>
    <property type="project" value="UniProtKB-KW"/>
</dbReference>
<dbReference type="AlphaFoldDB" id="A0AAU8IEH1"/>
<keyword evidence="4" id="KW-0804">Transcription</keyword>
<keyword evidence="3" id="KW-0238">DNA-binding</keyword>
<dbReference type="Pfam" id="PF00126">
    <property type="entry name" value="HTH_1"/>
    <property type="match status" value="1"/>
</dbReference>
<accession>A0AAU8IEH1</accession>